<keyword evidence="3" id="KW-0998">Cell outer membrane</keyword>
<dbReference type="PANTHER" id="PTHR40980:SF3">
    <property type="entry name" value="TONB-DEPENDENT RECEPTOR-LIKE BETA-BARREL DOMAIN-CONTAINING PROTEIN"/>
    <property type="match status" value="1"/>
</dbReference>
<dbReference type="SUPFAM" id="SSF56935">
    <property type="entry name" value="Porins"/>
    <property type="match status" value="1"/>
</dbReference>
<feature type="chain" id="PRO_5046039240" evidence="4">
    <location>
        <begin position="27"/>
        <end position="1003"/>
    </location>
</feature>
<dbReference type="Gene3D" id="2.170.130.10">
    <property type="entry name" value="TonB-dependent receptor, plug domain"/>
    <property type="match status" value="1"/>
</dbReference>
<dbReference type="InterPro" id="IPR037066">
    <property type="entry name" value="Plug_dom_sf"/>
</dbReference>
<evidence type="ECO:0000313" key="6">
    <source>
        <dbReference type="EMBL" id="MDR7088718.1"/>
    </source>
</evidence>
<reference evidence="6 7" key="1">
    <citation type="submission" date="2023-07" db="EMBL/GenBank/DDBJ databases">
        <title>Sorghum-associated microbial communities from plants grown in Nebraska, USA.</title>
        <authorList>
            <person name="Schachtman D."/>
        </authorList>
    </citation>
    <scope>NUCLEOTIDE SEQUENCE [LARGE SCALE GENOMIC DNA]</scope>
    <source>
        <strain evidence="6 7">BE190</strain>
    </source>
</reference>
<name>A0ABU1UU69_9GAMM</name>
<evidence type="ECO:0000313" key="7">
    <source>
        <dbReference type="Proteomes" id="UP001253595"/>
    </source>
</evidence>
<evidence type="ECO:0000256" key="4">
    <source>
        <dbReference type="SAM" id="SignalP"/>
    </source>
</evidence>
<keyword evidence="7" id="KW-1185">Reference proteome</keyword>
<dbReference type="InterPro" id="IPR036942">
    <property type="entry name" value="Beta-barrel_TonB_sf"/>
</dbReference>
<keyword evidence="2" id="KW-0472">Membrane</keyword>
<feature type="signal peptide" evidence="4">
    <location>
        <begin position="1"/>
        <end position="26"/>
    </location>
</feature>
<dbReference type="InterPro" id="IPR010104">
    <property type="entry name" value="TonB_rcpt_bac"/>
</dbReference>
<comment type="subcellular location">
    <subcellularLocation>
        <location evidence="1">Cell outer membrane</location>
    </subcellularLocation>
</comment>
<comment type="caution">
    <text evidence="6">The sequence shown here is derived from an EMBL/GenBank/DDBJ whole genome shotgun (WGS) entry which is preliminary data.</text>
</comment>
<dbReference type="Gene3D" id="2.40.170.20">
    <property type="entry name" value="TonB-dependent receptor, beta-barrel domain"/>
    <property type="match status" value="1"/>
</dbReference>
<evidence type="ECO:0000256" key="1">
    <source>
        <dbReference type="ARBA" id="ARBA00004442"/>
    </source>
</evidence>
<dbReference type="Pfam" id="PF07715">
    <property type="entry name" value="Plug"/>
    <property type="match status" value="1"/>
</dbReference>
<keyword evidence="6" id="KW-0675">Receptor</keyword>
<dbReference type="InterPro" id="IPR012910">
    <property type="entry name" value="Plug_dom"/>
</dbReference>
<dbReference type="PANTHER" id="PTHR40980">
    <property type="entry name" value="PLUG DOMAIN-CONTAINING PROTEIN"/>
    <property type="match status" value="1"/>
</dbReference>
<sequence length="1003" mass="109201">MNSSASFNRKLLSTMIAACIATGAYAQGDSVEEVIVTGVRGAQEKAIDVKRNSAQIVDSVAAEDIGKLPDTTIADSLQRITGIQIQRSGGQGSVVSVRGMGQVLSTMNGEYFLTPASMTTNGVNFTDVPASLVSGLNVSKSQSAAQLEGGIGGSIDVLTRRSLELDEGLSGSVRLQGSSGSITETTDPELSGLVGWNFEDTAAMSLAFSYGESTLAENQGRLRADRVAEGWGCSSSCADLDGNGNTNGDFINPMSWNSPEFSAREIERERLGLAYNFNLAVSDALELNADIFYTSMDEKAAGQFIYLGNQIGGRAGFHEYTLVTGKPAIVNPGDGTLGGQPFYATDMNMMVSGFRAGVLGDYRESSALNSNVELKYDNGDAFTGSARWVSGNADNDNNNLTLAQVSNALMVKRSPTTDPVNINPGAIDDGLIYPMHVKVNSGSVLAELDPAMITKLANPEAWYLHSGWIESTYAESDFDVLRFDGNYKFADEGLTSVDFGYRFADRSTTFNNMSFFSPSGVIKDGVELLNKYHEVGYATGQAGSTGTAAGLTYDPLPVVEITDAKLNGYIGNVSNFGDALKGFNVNIPMIDTRKIDDPIAFNDMIYGKGQRIVNPDRSYAITDSKQSFHFQANFDKALNDTFTVSGNTGVRYVKTDLTVTQNITDPKKLNPLILAGTDPNHTTYMDLGDKITNINYNDFLPSLNLNLGIADDFKVKLAFDKRMTLQDLDRLGQGSITYLSSEETVVDPVTGESVKEPFQRVSSRQNNGNPYLKPWSANVFNIAGEWYPSENAIVSIGYFNIDVKSFTYTKVEKNPTLADSDGVVRRGGEEQTVSNGSGGTVKGWEFSYQQSFDFLPGMLANTGMTFNYTYSPTKSPSSELLPNGDVAPFNNTAEDQANLVLWYQDDKFEARVAANYLGDQYQGKTSGWMWNPTNKDKGMPRYLKETLFVDVTTAYNLSEDLQITLAVNNLTEEDNITYTQWEDFVDSYNIFERRITAGVNYKF</sequence>
<dbReference type="EMBL" id="JAVDVX010000001">
    <property type="protein sequence ID" value="MDR7088718.1"/>
    <property type="molecule type" value="Genomic_DNA"/>
</dbReference>
<proteinExistence type="predicted"/>
<accession>A0ABU1UU69</accession>
<organism evidence="6 7">
    <name type="scientific">Cellvibrio fibrivorans</name>
    <dbReference type="NCBI Taxonomy" id="126350"/>
    <lineage>
        <taxon>Bacteria</taxon>
        <taxon>Pseudomonadati</taxon>
        <taxon>Pseudomonadota</taxon>
        <taxon>Gammaproteobacteria</taxon>
        <taxon>Cellvibrionales</taxon>
        <taxon>Cellvibrionaceae</taxon>
        <taxon>Cellvibrio</taxon>
    </lineage>
</organism>
<keyword evidence="4" id="KW-0732">Signal</keyword>
<dbReference type="NCBIfam" id="TIGR01782">
    <property type="entry name" value="TonB-Xanth-Caul"/>
    <property type="match status" value="1"/>
</dbReference>
<evidence type="ECO:0000259" key="5">
    <source>
        <dbReference type="Pfam" id="PF07715"/>
    </source>
</evidence>
<evidence type="ECO:0000256" key="2">
    <source>
        <dbReference type="ARBA" id="ARBA00023136"/>
    </source>
</evidence>
<protein>
    <submittedName>
        <fullName evidence="6">TonB-dependent receptor</fullName>
    </submittedName>
</protein>
<gene>
    <name evidence="6" type="ORF">J2X05_000721</name>
</gene>
<evidence type="ECO:0000256" key="3">
    <source>
        <dbReference type="ARBA" id="ARBA00023237"/>
    </source>
</evidence>
<feature type="domain" description="TonB-dependent receptor plug" evidence="5">
    <location>
        <begin position="50"/>
        <end position="153"/>
    </location>
</feature>
<dbReference type="RefSeq" id="WP_310068707.1">
    <property type="nucleotide sequence ID" value="NZ_JAVDVX010000001.1"/>
</dbReference>
<dbReference type="Proteomes" id="UP001253595">
    <property type="component" value="Unassembled WGS sequence"/>
</dbReference>